<dbReference type="InterPro" id="IPR041526">
    <property type="entry name" value="DAPG_hydrolase"/>
</dbReference>
<protein>
    <submittedName>
        <fullName evidence="7">Glycogen debranching protein</fullName>
    </submittedName>
</protein>
<sequence>MEELGMAANGGQTYIPFQDNIHVPTLAYTPLDRPSPLIPELEMKQQYIDRGYRMGMQCQHFLPGVTPEMLDWWWANMEKGYYLWAPGAHKRFTWVREPWKYGFLGSAHMISESMVPGIPVFGGNGIQIDRLGLDMFPFKTHLKHVLVEGIFNRKGEFVDSTVHMWEEAAGGSIHITASFFNTKITEPPAFILENPDAKPQKPEDAKSHAEYEASQWPVFLPKLFDLWKNHPDPSQSVPCDLSVREKEDGTLEYIAENGPVVL</sequence>
<evidence type="ECO:0000256" key="4">
    <source>
        <dbReference type="ARBA" id="ARBA00022833"/>
    </source>
</evidence>
<keyword evidence="8" id="KW-1185">Reference proteome</keyword>
<comment type="similarity">
    <text evidence="5">Belongs to the DAPG/phloretin hydrolase family.</text>
</comment>
<evidence type="ECO:0000256" key="3">
    <source>
        <dbReference type="ARBA" id="ARBA00022801"/>
    </source>
</evidence>
<reference evidence="7 8" key="1">
    <citation type="journal article" date="2021" name="ISME Commun">
        <title>Automated analysis of genomic sequences facilitates high-throughput and comprehensive description of bacteria.</title>
        <authorList>
            <person name="Hitch T.C.A."/>
        </authorList>
    </citation>
    <scope>NUCLEOTIDE SEQUENCE [LARGE SCALE GENOMIC DNA]</scope>
    <source>
        <strain evidence="7 8">Sanger_109</strain>
    </source>
</reference>
<dbReference type="RefSeq" id="WP_158425431.1">
    <property type="nucleotide sequence ID" value="NZ_JAOQJQ010000004.1"/>
</dbReference>
<organism evidence="7 8">
    <name type="scientific">Brotonthovivens ammoniilytica</name>
    <dbReference type="NCBI Taxonomy" id="2981725"/>
    <lineage>
        <taxon>Bacteria</taxon>
        <taxon>Bacillati</taxon>
        <taxon>Bacillota</taxon>
        <taxon>Clostridia</taxon>
        <taxon>Lachnospirales</taxon>
        <taxon>Lachnospiraceae</taxon>
        <taxon>Brotonthovivens</taxon>
    </lineage>
</organism>
<evidence type="ECO:0000313" key="7">
    <source>
        <dbReference type="EMBL" id="MCU6762724.1"/>
    </source>
</evidence>
<dbReference type="Pfam" id="PF18089">
    <property type="entry name" value="DAPG_hydrolase"/>
    <property type="match status" value="1"/>
</dbReference>
<keyword evidence="2" id="KW-0479">Metal-binding</keyword>
<accession>A0ABT2TKI3</accession>
<feature type="domain" description="DAPG hydrolase PhiG" evidence="6">
    <location>
        <begin position="56"/>
        <end position="224"/>
    </location>
</feature>
<keyword evidence="4" id="KW-0862">Zinc</keyword>
<comment type="cofactor">
    <cofactor evidence="1">
        <name>Zn(2+)</name>
        <dbReference type="ChEBI" id="CHEBI:29105"/>
    </cofactor>
</comment>
<keyword evidence="3" id="KW-0378">Hydrolase</keyword>
<evidence type="ECO:0000256" key="1">
    <source>
        <dbReference type="ARBA" id="ARBA00001947"/>
    </source>
</evidence>
<dbReference type="EMBL" id="JAOQJQ010000004">
    <property type="protein sequence ID" value="MCU6762724.1"/>
    <property type="molecule type" value="Genomic_DNA"/>
</dbReference>
<dbReference type="Proteomes" id="UP001652442">
    <property type="component" value="Unassembled WGS sequence"/>
</dbReference>
<evidence type="ECO:0000259" key="6">
    <source>
        <dbReference type="Pfam" id="PF18089"/>
    </source>
</evidence>
<evidence type="ECO:0000313" key="8">
    <source>
        <dbReference type="Proteomes" id="UP001652442"/>
    </source>
</evidence>
<proteinExistence type="inferred from homology"/>
<name>A0ABT2TKI3_9FIRM</name>
<evidence type="ECO:0000256" key="5">
    <source>
        <dbReference type="ARBA" id="ARBA00023459"/>
    </source>
</evidence>
<comment type="caution">
    <text evidence="7">The sequence shown here is derived from an EMBL/GenBank/DDBJ whole genome shotgun (WGS) entry which is preliminary data.</text>
</comment>
<gene>
    <name evidence="7" type="ORF">OCV88_10300</name>
</gene>
<evidence type="ECO:0000256" key="2">
    <source>
        <dbReference type="ARBA" id="ARBA00022723"/>
    </source>
</evidence>